<dbReference type="NCBIfam" id="TIGR03696">
    <property type="entry name" value="Rhs_assc_core"/>
    <property type="match status" value="1"/>
</dbReference>
<evidence type="ECO:0000256" key="2">
    <source>
        <dbReference type="SAM" id="SignalP"/>
    </source>
</evidence>
<dbReference type="PANTHER" id="PTHR32305">
    <property type="match status" value="1"/>
</dbReference>
<dbReference type="STRING" id="445960.SAMN05421542_0800"/>
<dbReference type="Pfam" id="PF14410">
    <property type="entry name" value="GH-E"/>
    <property type="match status" value="1"/>
</dbReference>
<protein>
    <submittedName>
        <fullName evidence="5 6">RHS repeat-associated core domain</fullName>
    </submittedName>
</protein>
<dbReference type="Proteomes" id="UP000251670">
    <property type="component" value="Unassembled WGS sequence"/>
</dbReference>
<organism evidence="6 8">
    <name type="scientific">Chryseobacterium jejuense</name>
    <dbReference type="NCBI Taxonomy" id="445960"/>
    <lineage>
        <taxon>Bacteria</taxon>
        <taxon>Pseudomonadati</taxon>
        <taxon>Bacteroidota</taxon>
        <taxon>Flavobacteriia</taxon>
        <taxon>Flavobacteriales</taxon>
        <taxon>Weeksellaceae</taxon>
        <taxon>Chryseobacterium group</taxon>
        <taxon>Chryseobacterium</taxon>
    </lineage>
</organism>
<dbReference type="EMBL" id="UAWB01000005">
    <property type="protein sequence ID" value="SQB44745.1"/>
    <property type="molecule type" value="Genomic_DNA"/>
</dbReference>
<feature type="domain" description="Toxin YqcG C-terminal" evidence="3">
    <location>
        <begin position="1177"/>
        <end position="1251"/>
    </location>
</feature>
<proteinExistence type="predicted"/>
<keyword evidence="2" id="KW-0732">Signal</keyword>
<dbReference type="Gene3D" id="2.180.10.10">
    <property type="entry name" value="RHS repeat-associated core"/>
    <property type="match status" value="1"/>
</dbReference>
<sequence length="1253" mass="139781">MKKYLLIKMIFLFAFLPLKAQDLTQTENYVYSRVYLEPVVSSSSTAKQIQQVSYLDGLGRSKQNIAIKATPSGKDIVTPVEYDALGRQVKDLLPLPQQATQNGGLFTAPDMTGAVSVYGNASNYYAERKVENSPLQRLQELAAPGDPWKMGSGKTQQYQYESNTHSEVKKFVVNTSWATVSGVAVGTPALSLSTENTNYVSGGFYKAGTLYKNTITDEDGNKVTKFTNGKGQVILVRKNDGIQNVDTYYAHNEYGQQAFVIPPLAVKAIETAGNAIPAEVLDNLCYQYRYDNQDRLVEKKFPGKGWEFMVYDQQDRLVLIQDANLRTTTNNFGVKGWMFTKYDLFNRIVYTGFFANTSTRQVMQNALNSMTSQNIENRADRSPIVQNGENIYYTKSAFPTGSMTILSVSYYDSYPPGINVPARPDNILGQNTLVPSATTMTVNGITTSRTSNGLPTASYVRNIEDTGWTKDYFWYDTEGRSIGSHSINHLGGLTKVETELDFTGVPKQTITYHKRKDNEIGITVKERFEYDTQNRLIKHWHQVDSRSEQLLVENSYNELSQLINKKVGNNLQSIDYAYNIRGWLTDINKNQMSVADLGGKLFSYKVKYNQKDGIENPDPAQFSGKNVKAKYNGNIAEIDWRTVETIGVNPSLTPKRYGYSYDPMNRLSAGYYQNPNNPYSKENTESMDYELSGNIKNLYRTGVIGSGSNTATLIDNLEYIYTGNNLTKVNDYAHNPTGYGGGGNIISYDGNGNMLSIPDKGIFSIKYNYLSLPNSMELNKNDIENITITTKYGADGTKLRKENTTILSGYNGTITTKKTTDYLDGFQYLVTQSLNTGGGIETLMASSLSRRAMEPEAFTPIIQDPTIQPIGGRLTADLKTPDLQFFPTAEGFYDYQKDQYIYQYTDLMGNVRVSFGRNSAGVLEIVDANDYYPFGMNHLKTGNAFFGMGSYKAYKFLGNELQETGLYDMNARFYMPDLGVFGQHDPLSASTLDPYGYAYNNPILFADSTGLEGEPVNGGSGPGGPAVIGTVTSPIDVGEVVITVKTSAMDKILTAPSIHSFTYGVGLTSKMPPLKKQGVDPRFANCSQCNDGPLRYIGGAGDPWGVWEILGIVLSSSEDSNIKMAALPLLVMTRNTDDALKLLTVEKEILKKPYSKSRPSYGKDQVDEVWEAAKQKNGKVYDPNTGEELIWDKTVKPRSWDMGHLPGHEYRTLHQKYMSGQITKEEFLKEYRTSKNYQPESKSANRSHKYEQK</sequence>
<dbReference type="Proteomes" id="UP000199426">
    <property type="component" value="Unassembled WGS sequence"/>
</dbReference>
<dbReference type="AlphaFoldDB" id="A0A2X2X9S5"/>
<feature type="domain" description="DUF6443" evidence="4">
    <location>
        <begin position="40"/>
        <end position="161"/>
    </location>
</feature>
<evidence type="ECO:0000313" key="8">
    <source>
        <dbReference type="Proteomes" id="UP000251670"/>
    </source>
</evidence>
<evidence type="ECO:0000259" key="4">
    <source>
        <dbReference type="Pfam" id="PF20041"/>
    </source>
</evidence>
<accession>A0A2X2X9S5</accession>
<name>A0A2X2X9S5_CHRJE</name>
<reference evidence="6 8" key="2">
    <citation type="submission" date="2018-06" db="EMBL/GenBank/DDBJ databases">
        <authorList>
            <consortium name="Pathogen Informatics"/>
            <person name="Doyle S."/>
        </authorList>
    </citation>
    <scope>NUCLEOTIDE SEQUENCE [LARGE SCALE GENOMIC DNA]</scope>
    <source>
        <strain evidence="6 8">NCTC13492</strain>
    </source>
</reference>
<evidence type="ECO:0000259" key="3">
    <source>
        <dbReference type="Pfam" id="PF14410"/>
    </source>
</evidence>
<feature type="signal peptide" evidence="2">
    <location>
        <begin position="1"/>
        <end position="20"/>
    </location>
</feature>
<feature type="compositionally biased region" description="Polar residues" evidence="1">
    <location>
        <begin position="1234"/>
        <end position="1244"/>
    </location>
</feature>
<dbReference type="Pfam" id="PF20041">
    <property type="entry name" value="DUF6443"/>
    <property type="match status" value="1"/>
</dbReference>
<dbReference type="OrthoDB" id="2972467at2"/>
<dbReference type="PANTHER" id="PTHR32305:SF15">
    <property type="entry name" value="PROTEIN RHSA-RELATED"/>
    <property type="match status" value="1"/>
</dbReference>
<evidence type="ECO:0000313" key="5">
    <source>
        <dbReference type="EMBL" id="SDI31267.1"/>
    </source>
</evidence>
<reference evidence="5 7" key="1">
    <citation type="submission" date="2016-10" db="EMBL/GenBank/DDBJ databases">
        <authorList>
            <person name="Varghese N."/>
            <person name="Submissions S."/>
        </authorList>
    </citation>
    <scope>NUCLEOTIDE SEQUENCE [LARGE SCALE GENOMIC DNA]</scope>
    <source>
        <strain evidence="5 7">DSM 19299</strain>
    </source>
</reference>
<evidence type="ECO:0000313" key="6">
    <source>
        <dbReference type="EMBL" id="SQB44745.1"/>
    </source>
</evidence>
<feature type="region of interest" description="Disordered" evidence="1">
    <location>
        <begin position="1231"/>
        <end position="1253"/>
    </location>
</feature>
<dbReference type="RefSeq" id="WP_089733762.1">
    <property type="nucleotide sequence ID" value="NZ_FNEG01000001.1"/>
</dbReference>
<dbReference type="InterPro" id="IPR022385">
    <property type="entry name" value="Rhs_assc_core"/>
</dbReference>
<evidence type="ECO:0000313" key="7">
    <source>
        <dbReference type="Proteomes" id="UP000199426"/>
    </source>
</evidence>
<dbReference type="InterPro" id="IPR026835">
    <property type="entry name" value="YqcG_C"/>
</dbReference>
<evidence type="ECO:0000256" key="1">
    <source>
        <dbReference type="SAM" id="MobiDB-lite"/>
    </source>
</evidence>
<dbReference type="EMBL" id="FNEG01000001">
    <property type="protein sequence ID" value="SDI31267.1"/>
    <property type="molecule type" value="Genomic_DNA"/>
</dbReference>
<dbReference type="InterPro" id="IPR050708">
    <property type="entry name" value="T6SS_VgrG/RHS"/>
</dbReference>
<keyword evidence="7" id="KW-1185">Reference proteome</keyword>
<gene>
    <name evidence="6" type="ORF">NCTC13492_02574</name>
    <name evidence="5" type="ORF">SAMN05421542_0800</name>
</gene>
<dbReference type="InterPro" id="IPR045619">
    <property type="entry name" value="DUF6443"/>
</dbReference>
<feature type="chain" id="PRO_5016856216" evidence="2">
    <location>
        <begin position="21"/>
        <end position="1253"/>
    </location>
</feature>